<sequence>MIGARVSAETRTRFAALAAHHQLTEAGLLAKLVDEVLRTNVPSTTVSSSTHTPSAPDIGRLSEDRITLRLLAGDRVLIAERAEARGMKPGSYLAMLIHNHVHGPMVLPLKELAQIKATCAQLAAFGRQFRMFGLPNTVTQPQACEIIDALALARREVAQARVAATAIVQRNLISWGTHSREVLRA</sequence>
<comment type="caution">
    <text evidence="1">The sequence shown here is derived from an EMBL/GenBank/DDBJ whole genome shotgun (WGS) entry which is preliminary data.</text>
</comment>
<accession>A0A3S0GZ27</accession>
<dbReference type="EMBL" id="RXOE01000002">
    <property type="protein sequence ID" value="RTQ35650.1"/>
    <property type="molecule type" value="Genomic_DNA"/>
</dbReference>
<organism evidence="1 2">
    <name type="scientific">Variovorax gossypii</name>
    <dbReference type="NCBI Taxonomy" id="1679495"/>
    <lineage>
        <taxon>Bacteria</taxon>
        <taxon>Pseudomonadati</taxon>
        <taxon>Pseudomonadota</taxon>
        <taxon>Betaproteobacteria</taxon>
        <taxon>Burkholderiales</taxon>
        <taxon>Comamonadaceae</taxon>
        <taxon>Variovorax</taxon>
    </lineage>
</organism>
<name>A0A3S0GZ27_9BURK</name>
<proteinExistence type="predicted"/>
<keyword evidence="2" id="KW-1185">Reference proteome</keyword>
<dbReference type="OrthoDB" id="8859563at2"/>
<evidence type="ECO:0000313" key="1">
    <source>
        <dbReference type="EMBL" id="RTQ35650.1"/>
    </source>
</evidence>
<protein>
    <submittedName>
        <fullName evidence="1">Uncharacterized protein</fullName>
    </submittedName>
</protein>
<dbReference type="Proteomes" id="UP000267418">
    <property type="component" value="Unassembled WGS sequence"/>
</dbReference>
<reference evidence="1 2" key="1">
    <citation type="submission" date="2018-12" db="EMBL/GenBank/DDBJ databases">
        <title>The genome of Variovorax gossypii DSM 100435.</title>
        <authorList>
            <person name="Gao J."/>
            <person name="Sun J."/>
        </authorList>
    </citation>
    <scope>NUCLEOTIDE SEQUENCE [LARGE SCALE GENOMIC DNA]</scope>
    <source>
        <strain evidence="1 2">DSM 100435</strain>
    </source>
</reference>
<gene>
    <name evidence="1" type="ORF">EJP69_07945</name>
</gene>
<evidence type="ECO:0000313" key="2">
    <source>
        <dbReference type="Proteomes" id="UP000267418"/>
    </source>
</evidence>
<dbReference type="AlphaFoldDB" id="A0A3S0GZ27"/>